<dbReference type="EMBL" id="BPLR01012602">
    <property type="protein sequence ID" value="GIY55066.1"/>
    <property type="molecule type" value="Genomic_DNA"/>
</dbReference>
<feature type="region of interest" description="Disordered" evidence="1">
    <location>
        <begin position="1"/>
        <end position="24"/>
    </location>
</feature>
<protein>
    <submittedName>
        <fullName evidence="2">Uncharacterized protein</fullName>
    </submittedName>
</protein>
<dbReference type="AlphaFoldDB" id="A0AAV4UBF8"/>
<evidence type="ECO:0000313" key="2">
    <source>
        <dbReference type="EMBL" id="GIY55066.1"/>
    </source>
</evidence>
<reference evidence="2 3" key="1">
    <citation type="submission" date="2021-06" db="EMBL/GenBank/DDBJ databases">
        <title>Caerostris extrusa draft genome.</title>
        <authorList>
            <person name="Kono N."/>
            <person name="Arakawa K."/>
        </authorList>
    </citation>
    <scope>NUCLEOTIDE SEQUENCE [LARGE SCALE GENOMIC DNA]</scope>
</reference>
<organism evidence="2 3">
    <name type="scientific">Caerostris extrusa</name>
    <name type="common">Bark spider</name>
    <name type="synonym">Caerostris bankana</name>
    <dbReference type="NCBI Taxonomy" id="172846"/>
    <lineage>
        <taxon>Eukaryota</taxon>
        <taxon>Metazoa</taxon>
        <taxon>Ecdysozoa</taxon>
        <taxon>Arthropoda</taxon>
        <taxon>Chelicerata</taxon>
        <taxon>Arachnida</taxon>
        <taxon>Araneae</taxon>
        <taxon>Araneomorphae</taxon>
        <taxon>Entelegynae</taxon>
        <taxon>Araneoidea</taxon>
        <taxon>Araneidae</taxon>
        <taxon>Caerostris</taxon>
    </lineage>
</organism>
<evidence type="ECO:0000256" key="1">
    <source>
        <dbReference type="SAM" id="MobiDB-lite"/>
    </source>
</evidence>
<evidence type="ECO:0000313" key="3">
    <source>
        <dbReference type="Proteomes" id="UP001054945"/>
    </source>
</evidence>
<gene>
    <name evidence="2" type="ORF">CEXT_588511</name>
</gene>
<accession>A0AAV4UBF8</accession>
<dbReference type="Proteomes" id="UP001054945">
    <property type="component" value="Unassembled WGS sequence"/>
</dbReference>
<comment type="caution">
    <text evidence="2">The sequence shown here is derived from an EMBL/GenBank/DDBJ whole genome shotgun (WGS) entry which is preliminary data.</text>
</comment>
<sequence>MDASSEGSLMNEEPGVSFPQEKPPVFSEAGVRRTLSAECIMSKTGVVDLGGERFLRIKFSCAFHEARGSIRIALVSCGAEFGFEQHSVYDLLTTF</sequence>
<keyword evidence="3" id="KW-1185">Reference proteome</keyword>
<name>A0AAV4UBF8_CAEEX</name>
<proteinExistence type="predicted"/>